<evidence type="ECO:0000313" key="2">
    <source>
        <dbReference type="EMBL" id="KAE9000213.1"/>
    </source>
</evidence>
<dbReference type="PANTHER" id="PTHR47481">
    <property type="match status" value="1"/>
</dbReference>
<evidence type="ECO:0008006" key="4">
    <source>
        <dbReference type="Google" id="ProtNLM"/>
    </source>
</evidence>
<feature type="compositionally biased region" description="Basic residues" evidence="1">
    <location>
        <begin position="281"/>
        <end position="290"/>
    </location>
</feature>
<feature type="region of interest" description="Disordered" evidence="1">
    <location>
        <begin position="185"/>
        <end position="224"/>
    </location>
</feature>
<sequence>MSPNTLGPNDVLHEANYFLWEFNCRMALARKDLPDHVEMKPEGAAKRETETWKAADFKAMAVISKLLSPVYQSMIRECKSAKEVWETLREFFVKQNLHNRVQLRKQLHEFQMTSGTDLMDQLLKFDDLCSRLSAVGDKLNDDEKLVILLGSLSSEYDAMVKIIEAHSSVTLMDVKEMLRRESETLKKREKQEEAFNVSARGVHGGGRRRNDAGSRRTQQGSMDMEPIPAVVDVTSKASHMEVEGHRSSMDAASSEISSGTSAVSVPSSANGMMEMNLCSPRRGKQRRHGC</sequence>
<dbReference type="PANTHER" id="PTHR47481:SF31">
    <property type="entry name" value="OS01G0873500 PROTEIN"/>
    <property type="match status" value="1"/>
</dbReference>
<dbReference type="EMBL" id="QXFW01000917">
    <property type="protein sequence ID" value="KAE9000213.1"/>
    <property type="molecule type" value="Genomic_DNA"/>
</dbReference>
<organism evidence="2 3">
    <name type="scientific">Phytophthora fragariae</name>
    <dbReference type="NCBI Taxonomy" id="53985"/>
    <lineage>
        <taxon>Eukaryota</taxon>
        <taxon>Sar</taxon>
        <taxon>Stramenopiles</taxon>
        <taxon>Oomycota</taxon>
        <taxon>Peronosporomycetes</taxon>
        <taxon>Peronosporales</taxon>
        <taxon>Peronosporaceae</taxon>
        <taxon>Phytophthora</taxon>
    </lineage>
</organism>
<dbReference type="AlphaFoldDB" id="A0A6A3K8J3"/>
<dbReference type="Pfam" id="PF14223">
    <property type="entry name" value="Retrotran_gag_2"/>
    <property type="match status" value="1"/>
</dbReference>
<feature type="compositionally biased region" description="Low complexity" evidence="1">
    <location>
        <begin position="249"/>
        <end position="269"/>
    </location>
</feature>
<feature type="region of interest" description="Disordered" evidence="1">
    <location>
        <begin position="246"/>
        <end position="290"/>
    </location>
</feature>
<name>A0A6A3K8J3_9STRA</name>
<evidence type="ECO:0000313" key="3">
    <source>
        <dbReference type="Proteomes" id="UP000460718"/>
    </source>
</evidence>
<dbReference type="Proteomes" id="UP000460718">
    <property type="component" value="Unassembled WGS sequence"/>
</dbReference>
<comment type="caution">
    <text evidence="2">The sequence shown here is derived from an EMBL/GenBank/DDBJ whole genome shotgun (WGS) entry which is preliminary data.</text>
</comment>
<proteinExistence type="predicted"/>
<reference evidence="2 3" key="1">
    <citation type="submission" date="2018-09" db="EMBL/GenBank/DDBJ databases">
        <title>Genomic investigation of the strawberry pathogen Phytophthora fragariae indicates pathogenicity is determined by transcriptional variation in three key races.</title>
        <authorList>
            <person name="Adams T.M."/>
            <person name="Armitage A.D."/>
            <person name="Sobczyk M.K."/>
            <person name="Bates H.J."/>
            <person name="Dunwell J.M."/>
            <person name="Nellist C.F."/>
            <person name="Harrison R.J."/>
        </authorList>
    </citation>
    <scope>NUCLEOTIDE SEQUENCE [LARGE SCALE GENOMIC DNA]</scope>
    <source>
        <strain evidence="2 3">SCRP245</strain>
    </source>
</reference>
<accession>A0A6A3K8J3</accession>
<gene>
    <name evidence="2" type="ORF">PF011_g14285</name>
</gene>
<protein>
    <recommendedName>
        <fullName evidence="4">Polyprotein</fullName>
    </recommendedName>
</protein>
<evidence type="ECO:0000256" key="1">
    <source>
        <dbReference type="SAM" id="MobiDB-lite"/>
    </source>
</evidence>